<keyword evidence="2 4" id="KW-0808">Transferase</keyword>
<proteinExistence type="inferred from homology"/>
<organism evidence="4 5">
    <name type="scientific">Rhizobium sullae</name>
    <name type="common">Rhizobium hedysari</name>
    <dbReference type="NCBI Taxonomy" id="50338"/>
    <lineage>
        <taxon>Bacteria</taxon>
        <taxon>Pseudomonadati</taxon>
        <taxon>Pseudomonadota</taxon>
        <taxon>Alphaproteobacteria</taxon>
        <taxon>Hyphomicrobiales</taxon>
        <taxon>Rhizobiaceae</taxon>
        <taxon>Rhizobium/Agrobacterium group</taxon>
        <taxon>Rhizobium</taxon>
    </lineage>
</organism>
<dbReference type="Pfam" id="PF00685">
    <property type="entry name" value="Sulfotransfer_1"/>
    <property type="match status" value="1"/>
</dbReference>
<evidence type="ECO:0000313" key="5">
    <source>
        <dbReference type="Proteomes" id="UP000294576"/>
    </source>
</evidence>
<reference evidence="4 5" key="1">
    <citation type="submission" date="2019-03" db="EMBL/GenBank/DDBJ databases">
        <title>Genomic Encyclopedia of Type Strains, Phase IV (KMG-V): Genome sequencing to study the core and pangenomes of soil and plant-associated prokaryotes.</title>
        <authorList>
            <person name="Whitman W."/>
        </authorList>
    </citation>
    <scope>NUCLEOTIDE SEQUENCE [LARGE SCALE GENOMIC DNA]</scope>
    <source>
        <strain evidence="4 5">Hc14</strain>
    </source>
</reference>
<dbReference type="RefSeq" id="WP_132563161.1">
    <property type="nucleotide sequence ID" value="NZ_SMBH01000007.1"/>
</dbReference>
<evidence type="ECO:0000313" key="4">
    <source>
        <dbReference type="EMBL" id="TCU15172.1"/>
    </source>
</evidence>
<comment type="similarity">
    <text evidence="1">Belongs to the sulfotransferase 1 family.</text>
</comment>
<evidence type="ECO:0000256" key="1">
    <source>
        <dbReference type="ARBA" id="ARBA00005771"/>
    </source>
</evidence>
<gene>
    <name evidence="4" type="ORF">EV132_10771</name>
</gene>
<dbReference type="AlphaFoldDB" id="A0A4R3Q797"/>
<dbReference type="SUPFAM" id="SSF52540">
    <property type="entry name" value="P-loop containing nucleoside triphosphate hydrolases"/>
    <property type="match status" value="1"/>
</dbReference>
<evidence type="ECO:0000259" key="3">
    <source>
        <dbReference type="Pfam" id="PF00685"/>
    </source>
</evidence>
<dbReference type="Proteomes" id="UP000294576">
    <property type="component" value="Unassembled WGS sequence"/>
</dbReference>
<sequence length="283" mass="32195">MSSFPVKAVLRIRRRTMLMRYALQADSFLTSYPKSGRTWFRYLLSHYFADVAGIGQAIDLHNMFSVVPNFDLDTERGIPGFNRNGIEYTIPKIWVSHLHYRRTLFFNRPVILMVRDPRDVVVSAYFHATRHKHRFAGGLTEFVSDGEQGLPAMCRYLNGWAKGLSHRRHHIVSYEALSRQTEVETTAALAFLGCAVEPEALRRAVDAGRFEAMQEQEIAQGIPAHDYDRSDKESLRMRRGRVGAFSEYMDPGLVGLVDDICRRQLSSSAKRLLAPTGFVGPIV</sequence>
<dbReference type="Gene3D" id="3.40.50.300">
    <property type="entry name" value="P-loop containing nucleotide triphosphate hydrolases"/>
    <property type="match status" value="1"/>
</dbReference>
<comment type="caution">
    <text evidence="4">The sequence shown here is derived from an EMBL/GenBank/DDBJ whole genome shotgun (WGS) entry which is preliminary data.</text>
</comment>
<dbReference type="GO" id="GO:0008146">
    <property type="term" value="F:sulfotransferase activity"/>
    <property type="evidence" value="ECO:0007669"/>
    <property type="project" value="InterPro"/>
</dbReference>
<dbReference type="EMBL" id="SMBH01000007">
    <property type="protein sequence ID" value="TCU15172.1"/>
    <property type="molecule type" value="Genomic_DNA"/>
</dbReference>
<name>A0A4R3Q797_RHISU</name>
<dbReference type="PANTHER" id="PTHR11783">
    <property type="entry name" value="SULFOTRANSFERASE SULT"/>
    <property type="match status" value="1"/>
</dbReference>
<feature type="domain" description="Sulfotransferase" evidence="3">
    <location>
        <begin position="25"/>
        <end position="267"/>
    </location>
</feature>
<dbReference type="InterPro" id="IPR000863">
    <property type="entry name" value="Sulfotransferase_dom"/>
</dbReference>
<protein>
    <submittedName>
        <fullName evidence="4">Sulfotransferase domain-containing protein</fullName>
    </submittedName>
</protein>
<accession>A0A4R3Q797</accession>
<evidence type="ECO:0000256" key="2">
    <source>
        <dbReference type="ARBA" id="ARBA00022679"/>
    </source>
</evidence>
<dbReference type="InterPro" id="IPR027417">
    <property type="entry name" value="P-loop_NTPase"/>
</dbReference>